<evidence type="ECO:0000313" key="1">
    <source>
        <dbReference type="EMBL" id="KIY62396.1"/>
    </source>
</evidence>
<dbReference type="STRING" id="1314674.A0A0D7AYQ4"/>
<proteinExistence type="predicted"/>
<dbReference type="OrthoDB" id="3257409at2759"/>
<name>A0A0D7AYQ4_9AGAR</name>
<evidence type="ECO:0000313" key="2">
    <source>
        <dbReference type="Proteomes" id="UP000054007"/>
    </source>
</evidence>
<gene>
    <name evidence="1" type="ORF">CYLTODRAFT_361543</name>
</gene>
<dbReference type="Proteomes" id="UP000054007">
    <property type="component" value="Unassembled WGS sequence"/>
</dbReference>
<dbReference type="AlphaFoldDB" id="A0A0D7AYQ4"/>
<reference evidence="1 2" key="1">
    <citation type="journal article" date="2015" name="Fungal Genet. Biol.">
        <title>Evolution of novel wood decay mechanisms in Agaricales revealed by the genome sequences of Fistulina hepatica and Cylindrobasidium torrendii.</title>
        <authorList>
            <person name="Floudas D."/>
            <person name="Held B.W."/>
            <person name="Riley R."/>
            <person name="Nagy L.G."/>
            <person name="Koehler G."/>
            <person name="Ransdell A.S."/>
            <person name="Younus H."/>
            <person name="Chow J."/>
            <person name="Chiniquy J."/>
            <person name="Lipzen A."/>
            <person name="Tritt A."/>
            <person name="Sun H."/>
            <person name="Haridas S."/>
            <person name="LaButti K."/>
            <person name="Ohm R.A."/>
            <person name="Kues U."/>
            <person name="Blanchette R.A."/>
            <person name="Grigoriev I.V."/>
            <person name="Minto R.E."/>
            <person name="Hibbett D.S."/>
        </authorList>
    </citation>
    <scope>NUCLEOTIDE SEQUENCE [LARGE SCALE GENOMIC DNA]</scope>
    <source>
        <strain evidence="1 2">FP15055 ss-10</strain>
    </source>
</reference>
<accession>A0A0D7AYQ4</accession>
<keyword evidence="2" id="KW-1185">Reference proteome</keyword>
<organism evidence="1 2">
    <name type="scientific">Cylindrobasidium torrendii FP15055 ss-10</name>
    <dbReference type="NCBI Taxonomy" id="1314674"/>
    <lineage>
        <taxon>Eukaryota</taxon>
        <taxon>Fungi</taxon>
        <taxon>Dikarya</taxon>
        <taxon>Basidiomycota</taxon>
        <taxon>Agaricomycotina</taxon>
        <taxon>Agaricomycetes</taxon>
        <taxon>Agaricomycetidae</taxon>
        <taxon>Agaricales</taxon>
        <taxon>Marasmiineae</taxon>
        <taxon>Physalacriaceae</taxon>
        <taxon>Cylindrobasidium</taxon>
    </lineage>
</organism>
<protein>
    <submittedName>
        <fullName evidence="1">Uncharacterized protein</fullName>
    </submittedName>
</protein>
<feature type="non-terminal residue" evidence="1">
    <location>
        <position position="196"/>
    </location>
</feature>
<dbReference type="EMBL" id="KN880788">
    <property type="protein sequence ID" value="KIY62396.1"/>
    <property type="molecule type" value="Genomic_DNA"/>
</dbReference>
<sequence>MHVVNRFLGNRLSETDLKDIRMFNYKVDINMGTTDYDKLRRSGLIDGLDTLLRLQSRICFLTGIKPVGYPCCINSCVCFTGQYSHLTNCPICGEVKNDSRGRPRHLFQYIPLIPQLVNLFLDKELLDELKYRGKYDSTPSGVGDIFDGEHYRRLLREIVRVGGEHAGHRFFELISDIALALSTDGVGPFKSRKKTC</sequence>